<dbReference type="SUPFAM" id="SSF48008">
    <property type="entry name" value="GntR ligand-binding domain-like"/>
    <property type="match status" value="1"/>
</dbReference>
<evidence type="ECO:0000256" key="1">
    <source>
        <dbReference type="ARBA" id="ARBA00023015"/>
    </source>
</evidence>
<dbReference type="Gene3D" id="1.10.10.10">
    <property type="entry name" value="Winged helix-like DNA-binding domain superfamily/Winged helix DNA-binding domain"/>
    <property type="match status" value="1"/>
</dbReference>
<keyword evidence="6" id="KW-1185">Reference proteome</keyword>
<dbReference type="PRINTS" id="PR00035">
    <property type="entry name" value="HTHGNTR"/>
</dbReference>
<accession>A0A2U1K6J3</accession>
<evidence type="ECO:0000256" key="2">
    <source>
        <dbReference type="ARBA" id="ARBA00023125"/>
    </source>
</evidence>
<dbReference type="SUPFAM" id="SSF46785">
    <property type="entry name" value="Winged helix' DNA-binding domain"/>
    <property type="match status" value="1"/>
</dbReference>
<organism evidence="5 6">
    <name type="scientific">Pueribacillus theae</name>
    <dbReference type="NCBI Taxonomy" id="2171751"/>
    <lineage>
        <taxon>Bacteria</taxon>
        <taxon>Bacillati</taxon>
        <taxon>Bacillota</taxon>
        <taxon>Bacilli</taxon>
        <taxon>Bacillales</taxon>
        <taxon>Bacillaceae</taxon>
        <taxon>Pueribacillus</taxon>
    </lineage>
</organism>
<protein>
    <submittedName>
        <fullName evidence="5">FadR family transcriptional regulator</fullName>
    </submittedName>
</protein>
<comment type="caution">
    <text evidence="5">The sequence shown here is derived from an EMBL/GenBank/DDBJ whole genome shotgun (WGS) entry which is preliminary data.</text>
</comment>
<dbReference type="Proteomes" id="UP000245998">
    <property type="component" value="Unassembled WGS sequence"/>
</dbReference>
<dbReference type="InterPro" id="IPR036390">
    <property type="entry name" value="WH_DNA-bd_sf"/>
</dbReference>
<keyword evidence="1" id="KW-0805">Transcription regulation</keyword>
<keyword evidence="2" id="KW-0238">DNA-binding</keyword>
<dbReference type="SMART" id="SM00895">
    <property type="entry name" value="FCD"/>
    <property type="match status" value="1"/>
</dbReference>
<evidence type="ECO:0000313" key="6">
    <source>
        <dbReference type="Proteomes" id="UP000245998"/>
    </source>
</evidence>
<gene>
    <name evidence="5" type="ORF">DCC39_02455</name>
</gene>
<dbReference type="PANTHER" id="PTHR43537:SF5">
    <property type="entry name" value="UXU OPERON TRANSCRIPTIONAL REGULATOR"/>
    <property type="match status" value="1"/>
</dbReference>
<dbReference type="AlphaFoldDB" id="A0A2U1K6J3"/>
<evidence type="ECO:0000259" key="4">
    <source>
        <dbReference type="PROSITE" id="PS50949"/>
    </source>
</evidence>
<dbReference type="GO" id="GO:0003677">
    <property type="term" value="F:DNA binding"/>
    <property type="evidence" value="ECO:0007669"/>
    <property type="project" value="UniProtKB-KW"/>
</dbReference>
<dbReference type="InterPro" id="IPR000524">
    <property type="entry name" value="Tscrpt_reg_HTH_GntR"/>
</dbReference>
<dbReference type="Gene3D" id="1.20.120.530">
    <property type="entry name" value="GntR ligand-binding domain-like"/>
    <property type="match status" value="1"/>
</dbReference>
<evidence type="ECO:0000313" key="5">
    <source>
        <dbReference type="EMBL" id="PWA13012.1"/>
    </source>
</evidence>
<dbReference type="PROSITE" id="PS50949">
    <property type="entry name" value="HTH_GNTR"/>
    <property type="match status" value="1"/>
</dbReference>
<reference evidence="5 6" key="1">
    <citation type="submission" date="2018-04" db="EMBL/GenBank/DDBJ databases">
        <title>Camelliibacillus theae gen. nov., sp. nov., isolated from Pu'er tea.</title>
        <authorList>
            <person name="Niu L."/>
        </authorList>
    </citation>
    <scope>NUCLEOTIDE SEQUENCE [LARGE SCALE GENOMIC DNA]</scope>
    <source>
        <strain evidence="5 6">T8</strain>
    </source>
</reference>
<dbReference type="InterPro" id="IPR011711">
    <property type="entry name" value="GntR_C"/>
</dbReference>
<proteinExistence type="predicted"/>
<dbReference type="EMBL" id="QCZG01000003">
    <property type="protein sequence ID" value="PWA13012.1"/>
    <property type="molecule type" value="Genomic_DNA"/>
</dbReference>
<evidence type="ECO:0000256" key="3">
    <source>
        <dbReference type="ARBA" id="ARBA00023163"/>
    </source>
</evidence>
<keyword evidence="3" id="KW-0804">Transcription</keyword>
<dbReference type="InterPro" id="IPR036388">
    <property type="entry name" value="WH-like_DNA-bd_sf"/>
</dbReference>
<name>A0A2U1K6J3_9BACI</name>
<dbReference type="RefSeq" id="WP_116553298.1">
    <property type="nucleotide sequence ID" value="NZ_QCZG01000003.1"/>
</dbReference>
<dbReference type="InterPro" id="IPR008920">
    <property type="entry name" value="TF_FadR/GntR_C"/>
</dbReference>
<dbReference type="CDD" id="cd07377">
    <property type="entry name" value="WHTH_GntR"/>
    <property type="match status" value="1"/>
</dbReference>
<dbReference type="PANTHER" id="PTHR43537">
    <property type="entry name" value="TRANSCRIPTIONAL REGULATOR, GNTR FAMILY"/>
    <property type="match status" value="1"/>
</dbReference>
<dbReference type="Pfam" id="PF00392">
    <property type="entry name" value="GntR"/>
    <property type="match status" value="1"/>
</dbReference>
<dbReference type="SMART" id="SM00345">
    <property type="entry name" value="HTH_GNTR"/>
    <property type="match status" value="1"/>
</dbReference>
<dbReference type="GO" id="GO:0003700">
    <property type="term" value="F:DNA-binding transcription factor activity"/>
    <property type="evidence" value="ECO:0007669"/>
    <property type="project" value="InterPro"/>
</dbReference>
<dbReference type="OrthoDB" id="9782299at2"/>
<dbReference type="Pfam" id="PF07729">
    <property type="entry name" value="FCD"/>
    <property type="match status" value="1"/>
</dbReference>
<feature type="domain" description="HTH gntR-type" evidence="4">
    <location>
        <begin position="10"/>
        <end position="78"/>
    </location>
</feature>
<sequence>MLQVEKISGKKVSDIVVEQIEEWIRSGSVQPGEKLPSVREMCELFDVGRSAVRDALTTLKGRGLVNVKHGEGTFVCHFDTAQLLPDILLVQKSDISKLYQVRKILEAGIAEMAALNATEKQLNIMEKELDELVNAKTLKGWEADYRFHLAIAEASGNEILVDLMDTVSTTTKKGIMACHRIILSDEKLSRDVAEQHIAIYESMKAKDPIKARKAMYNHLTYVEELLDNHLNESGD</sequence>